<name>A0ABR1CCR9_NECAM</name>
<keyword evidence="3" id="KW-1185">Reference proteome</keyword>
<protein>
    <recommendedName>
        <fullName evidence="4">MD-2-related lipid-recognition domain-containing protein</fullName>
    </recommendedName>
</protein>
<proteinExistence type="predicted"/>
<evidence type="ECO:0000313" key="3">
    <source>
        <dbReference type="Proteomes" id="UP001303046"/>
    </source>
</evidence>
<evidence type="ECO:0000313" key="2">
    <source>
        <dbReference type="EMBL" id="KAK6735522.1"/>
    </source>
</evidence>
<sequence>MPLYFARFAQFPHFFKVLTVFFSLATLISLTGAPSLPGARCAIAVIYYSNLVDKFGSNPSLCSFVRLLDLRRRKLWILGGNAPTQTAEDNNKGVICEGIRIAAGCTTPFEVVAEVRRKPVAEAFLFKFSIDHIMRRTADQCPADIVLAPSRCPLTDLENADVVIILAEASTKLQHSVILVS</sequence>
<feature type="chain" id="PRO_5045482765" description="MD-2-related lipid-recognition domain-containing protein" evidence="1">
    <location>
        <begin position="34"/>
        <end position="181"/>
    </location>
</feature>
<organism evidence="2 3">
    <name type="scientific">Necator americanus</name>
    <name type="common">Human hookworm</name>
    <dbReference type="NCBI Taxonomy" id="51031"/>
    <lineage>
        <taxon>Eukaryota</taxon>
        <taxon>Metazoa</taxon>
        <taxon>Ecdysozoa</taxon>
        <taxon>Nematoda</taxon>
        <taxon>Chromadorea</taxon>
        <taxon>Rhabditida</taxon>
        <taxon>Rhabditina</taxon>
        <taxon>Rhabditomorpha</taxon>
        <taxon>Strongyloidea</taxon>
        <taxon>Ancylostomatidae</taxon>
        <taxon>Bunostominae</taxon>
        <taxon>Necator</taxon>
    </lineage>
</organism>
<keyword evidence="1" id="KW-0732">Signal</keyword>
<evidence type="ECO:0000256" key="1">
    <source>
        <dbReference type="SAM" id="SignalP"/>
    </source>
</evidence>
<evidence type="ECO:0008006" key="4">
    <source>
        <dbReference type="Google" id="ProtNLM"/>
    </source>
</evidence>
<dbReference type="EMBL" id="JAVFWL010000002">
    <property type="protein sequence ID" value="KAK6735522.1"/>
    <property type="molecule type" value="Genomic_DNA"/>
</dbReference>
<gene>
    <name evidence="2" type="primary">Necator_chrII.g6418</name>
    <name evidence="2" type="ORF">RB195_018625</name>
</gene>
<dbReference type="Proteomes" id="UP001303046">
    <property type="component" value="Unassembled WGS sequence"/>
</dbReference>
<reference evidence="2 3" key="1">
    <citation type="submission" date="2023-08" db="EMBL/GenBank/DDBJ databases">
        <title>A Necator americanus chromosomal reference genome.</title>
        <authorList>
            <person name="Ilik V."/>
            <person name="Petrzelkova K.J."/>
            <person name="Pardy F."/>
            <person name="Fuh T."/>
            <person name="Niatou-Singa F.S."/>
            <person name="Gouil Q."/>
            <person name="Baker L."/>
            <person name="Ritchie M.E."/>
            <person name="Jex A.R."/>
            <person name="Gazzola D."/>
            <person name="Li H."/>
            <person name="Toshio Fujiwara R."/>
            <person name="Zhan B."/>
            <person name="Aroian R.V."/>
            <person name="Pafco B."/>
            <person name="Schwarz E.M."/>
        </authorList>
    </citation>
    <scope>NUCLEOTIDE SEQUENCE [LARGE SCALE GENOMIC DNA]</scope>
    <source>
        <strain evidence="2 3">Aroian</strain>
        <tissue evidence="2">Whole animal</tissue>
    </source>
</reference>
<feature type="signal peptide" evidence="1">
    <location>
        <begin position="1"/>
        <end position="33"/>
    </location>
</feature>
<accession>A0ABR1CCR9</accession>
<comment type="caution">
    <text evidence="2">The sequence shown here is derived from an EMBL/GenBank/DDBJ whole genome shotgun (WGS) entry which is preliminary data.</text>
</comment>